<comment type="catalytic activity">
    <reaction evidence="2">
        <text>melleolide F + FADH2 + chloride + O2 = 6'-chloromelleolide F + FAD + 2 H2O + H(+)</text>
        <dbReference type="Rhea" id="RHEA:67160"/>
        <dbReference type="ChEBI" id="CHEBI:15377"/>
        <dbReference type="ChEBI" id="CHEBI:15378"/>
        <dbReference type="ChEBI" id="CHEBI:15379"/>
        <dbReference type="ChEBI" id="CHEBI:17996"/>
        <dbReference type="ChEBI" id="CHEBI:57692"/>
        <dbReference type="ChEBI" id="CHEBI:58307"/>
        <dbReference type="ChEBI" id="CHEBI:167712"/>
        <dbReference type="ChEBI" id="CHEBI:167713"/>
    </reaction>
    <physiologicalReaction direction="left-to-right" evidence="2">
        <dbReference type="Rhea" id="RHEA:67161"/>
    </physiologicalReaction>
</comment>
<dbReference type="AlphaFoldDB" id="A0A067PM41"/>
<keyword evidence="4" id="KW-1185">Reference proteome</keyword>
<dbReference type="PANTHER" id="PTHR43747:SF1">
    <property type="entry name" value="SLR1998 PROTEIN"/>
    <property type="match status" value="1"/>
</dbReference>
<dbReference type="EMBL" id="KL197742">
    <property type="protein sequence ID" value="KDQ52192.1"/>
    <property type="molecule type" value="Genomic_DNA"/>
</dbReference>
<evidence type="ECO:0000256" key="1">
    <source>
        <dbReference type="ARBA" id="ARBA00005706"/>
    </source>
</evidence>
<dbReference type="Pfam" id="PF04820">
    <property type="entry name" value="Trp_halogenase"/>
    <property type="match status" value="1"/>
</dbReference>
<dbReference type="OrthoDB" id="2647594at2759"/>
<proteinExistence type="inferred from homology"/>
<dbReference type="InParanoid" id="A0A067PM41"/>
<dbReference type="InterPro" id="IPR050816">
    <property type="entry name" value="Flavin-dep_Halogenase_NPB"/>
</dbReference>
<feature type="non-terminal residue" evidence="3">
    <location>
        <position position="1"/>
    </location>
</feature>
<dbReference type="PANTHER" id="PTHR43747">
    <property type="entry name" value="FAD-BINDING PROTEIN"/>
    <property type="match status" value="1"/>
</dbReference>
<evidence type="ECO:0000256" key="2">
    <source>
        <dbReference type="ARBA" id="ARBA00049364"/>
    </source>
</evidence>
<dbReference type="InterPro" id="IPR036188">
    <property type="entry name" value="FAD/NAD-bd_sf"/>
</dbReference>
<organism evidence="3 4">
    <name type="scientific">Jaapia argillacea MUCL 33604</name>
    <dbReference type="NCBI Taxonomy" id="933084"/>
    <lineage>
        <taxon>Eukaryota</taxon>
        <taxon>Fungi</taxon>
        <taxon>Dikarya</taxon>
        <taxon>Basidiomycota</taxon>
        <taxon>Agaricomycotina</taxon>
        <taxon>Agaricomycetes</taxon>
        <taxon>Agaricomycetidae</taxon>
        <taxon>Jaapiales</taxon>
        <taxon>Jaapiaceae</taxon>
        <taxon>Jaapia</taxon>
    </lineage>
</organism>
<dbReference type="Proteomes" id="UP000027265">
    <property type="component" value="Unassembled WGS sequence"/>
</dbReference>
<evidence type="ECO:0008006" key="5">
    <source>
        <dbReference type="Google" id="ProtNLM"/>
    </source>
</evidence>
<dbReference type="GO" id="GO:0140907">
    <property type="term" value="F:flavin-dependent halogenase activity"/>
    <property type="evidence" value="ECO:0007669"/>
    <property type="project" value="UniProtKB-ARBA"/>
</dbReference>
<dbReference type="STRING" id="933084.A0A067PM41"/>
<name>A0A067PM41_9AGAM</name>
<comment type="similarity">
    <text evidence="1">Belongs to the flavin-dependent halogenase family.</text>
</comment>
<dbReference type="HOGENOM" id="CLU_024648_6_0_1"/>
<evidence type="ECO:0000313" key="3">
    <source>
        <dbReference type="EMBL" id="KDQ52192.1"/>
    </source>
</evidence>
<dbReference type="InterPro" id="IPR006905">
    <property type="entry name" value="Flavin_halogenase"/>
</dbReference>
<dbReference type="Gene3D" id="3.50.50.60">
    <property type="entry name" value="FAD/NAD(P)-binding domain"/>
    <property type="match status" value="1"/>
</dbReference>
<reference evidence="4" key="1">
    <citation type="journal article" date="2014" name="Proc. Natl. Acad. Sci. U.S.A.">
        <title>Extensive sampling of basidiomycete genomes demonstrates inadequacy of the white-rot/brown-rot paradigm for wood decay fungi.</title>
        <authorList>
            <person name="Riley R."/>
            <person name="Salamov A.A."/>
            <person name="Brown D.W."/>
            <person name="Nagy L.G."/>
            <person name="Floudas D."/>
            <person name="Held B.W."/>
            <person name="Levasseur A."/>
            <person name="Lombard V."/>
            <person name="Morin E."/>
            <person name="Otillar R."/>
            <person name="Lindquist E.A."/>
            <person name="Sun H."/>
            <person name="LaButti K.M."/>
            <person name="Schmutz J."/>
            <person name="Jabbour D."/>
            <person name="Luo H."/>
            <person name="Baker S.E."/>
            <person name="Pisabarro A.G."/>
            <person name="Walton J.D."/>
            <person name="Blanchette R.A."/>
            <person name="Henrissat B."/>
            <person name="Martin F."/>
            <person name="Cullen D."/>
            <person name="Hibbett D.S."/>
            <person name="Grigoriev I.V."/>
        </authorList>
    </citation>
    <scope>NUCLEOTIDE SEQUENCE [LARGE SCALE GENOMIC DNA]</scope>
    <source>
        <strain evidence="4">MUCL 33604</strain>
    </source>
</reference>
<dbReference type="GO" id="GO:0044550">
    <property type="term" value="P:secondary metabolite biosynthetic process"/>
    <property type="evidence" value="ECO:0007669"/>
    <property type="project" value="UniProtKB-ARBA"/>
</dbReference>
<sequence>VVIVGGGAAGCATALSLVRSKPDATVLILDDADPTSFKIGESLPADAKRILAYLSPDIPTRLSKDISDGLHKRCTGNASAWGAPLLEETYAIMNPFGMGYHLDRAKFDQSLRDAVAGTLKAPSGISKSTFTSIERQSNPERWAITTRDLDSQEPRVYTARWVIDASGRKASLAHKLGANTVKSDSLLAFYALFVSPSTTQDRDYRTLIESSESGWWYSSQLPNNHRVVVYHTDDTDPSSRDARKLDGFLNLLSHQTTYISALVTDGEYDLVVDAKARQPRCTAAGSSYLEPFLDAADVLKWCAVGDAAMAFDPLSSQGMITALKMGSLVGDVVAQDLHGTELDVTSKITDVYSQVRSKYEKEKRYYYEQVTRFDGDFWRVRR</sequence>
<evidence type="ECO:0000313" key="4">
    <source>
        <dbReference type="Proteomes" id="UP000027265"/>
    </source>
</evidence>
<dbReference type="SUPFAM" id="SSF51905">
    <property type="entry name" value="FAD/NAD(P)-binding domain"/>
    <property type="match status" value="1"/>
</dbReference>
<protein>
    <recommendedName>
        <fullName evidence="5">FAD-binding domain-containing protein</fullName>
    </recommendedName>
</protein>
<gene>
    <name evidence="3" type="ORF">JAAARDRAFT_139286</name>
</gene>
<dbReference type="GO" id="GO:0004497">
    <property type="term" value="F:monooxygenase activity"/>
    <property type="evidence" value="ECO:0007669"/>
    <property type="project" value="InterPro"/>
</dbReference>
<dbReference type="Gene3D" id="3.30.9.100">
    <property type="match status" value="1"/>
</dbReference>
<accession>A0A067PM41</accession>